<organism evidence="1 2">
    <name type="scientific">Gymnopus androsaceus JB14</name>
    <dbReference type="NCBI Taxonomy" id="1447944"/>
    <lineage>
        <taxon>Eukaryota</taxon>
        <taxon>Fungi</taxon>
        <taxon>Dikarya</taxon>
        <taxon>Basidiomycota</taxon>
        <taxon>Agaricomycotina</taxon>
        <taxon>Agaricomycetes</taxon>
        <taxon>Agaricomycetidae</taxon>
        <taxon>Agaricales</taxon>
        <taxon>Marasmiineae</taxon>
        <taxon>Omphalotaceae</taxon>
        <taxon>Gymnopus</taxon>
    </lineage>
</organism>
<dbReference type="InterPro" id="IPR032675">
    <property type="entry name" value="LRR_dom_sf"/>
</dbReference>
<proteinExistence type="predicted"/>
<gene>
    <name evidence="1" type="ORF">BT96DRAFT_646919</name>
</gene>
<reference evidence="1" key="1">
    <citation type="journal article" date="2019" name="Environ. Microbiol.">
        <title>Fungal ecological strategies reflected in gene transcription - a case study of two litter decomposers.</title>
        <authorList>
            <person name="Barbi F."/>
            <person name="Kohler A."/>
            <person name="Barry K."/>
            <person name="Baskaran P."/>
            <person name="Daum C."/>
            <person name="Fauchery L."/>
            <person name="Ihrmark K."/>
            <person name="Kuo A."/>
            <person name="LaButti K."/>
            <person name="Lipzen A."/>
            <person name="Morin E."/>
            <person name="Grigoriev I.V."/>
            <person name="Henrissat B."/>
            <person name="Lindahl B."/>
            <person name="Martin F."/>
        </authorList>
    </citation>
    <scope>NUCLEOTIDE SEQUENCE</scope>
    <source>
        <strain evidence="1">JB14</strain>
    </source>
</reference>
<dbReference type="Gene3D" id="3.80.10.10">
    <property type="entry name" value="Ribonuclease Inhibitor"/>
    <property type="match status" value="1"/>
</dbReference>
<dbReference type="EMBL" id="ML769456">
    <property type="protein sequence ID" value="KAE9400476.1"/>
    <property type="molecule type" value="Genomic_DNA"/>
</dbReference>
<keyword evidence="2" id="KW-1185">Reference proteome</keyword>
<dbReference type="AlphaFoldDB" id="A0A6A4HQU7"/>
<sequence length="436" mass="49996">MSSEGKLSQDLIERIIDLLSDDYKTLRKCALVCADWRTRSQYLLFKYLELVFVDSSESYVQNDSISQNRDRKGEKFDGFIHRLQTTILANPSIVDKVRDLLVEFKPKMTRRSVEEFGVDAEMPLTLPFTKLESLYMRYSEGFGDYHFQIHRIKRLSLFLQSNPSLRRIVIDPIALNESSVEFLTALQSLPDLQDLAWDGAWTSANGLCPILPLKRLCWYSHVPSSDLGSDLVKLPQLEELVILYSSRHLRAEATRVLRACTASLKHLTILLEEFIRCPTDILTQMIHLTHLQLLDPCCQMLQVRLAGNCPLGYKISELSSLHSLLIVFPPEIQTILTRPAPSWADRALSTVPEIAVYVWDIDNISGRVQIDLETLKLVFPLTSQLGLLKDMRPFWWPSTFWNKITDRAALLSLLLQYVPHGGDYDGDTAHIVWMEM</sequence>
<protein>
    <recommendedName>
        <fullName evidence="3">F-box domain-containing protein</fullName>
    </recommendedName>
</protein>
<evidence type="ECO:0008006" key="3">
    <source>
        <dbReference type="Google" id="ProtNLM"/>
    </source>
</evidence>
<dbReference type="OrthoDB" id="2745898at2759"/>
<name>A0A6A4HQU7_9AGAR</name>
<evidence type="ECO:0000313" key="2">
    <source>
        <dbReference type="Proteomes" id="UP000799118"/>
    </source>
</evidence>
<dbReference type="SUPFAM" id="SSF52047">
    <property type="entry name" value="RNI-like"/>
    <property type="match status" value="1"/>
</dbReference>
<evidence type="ECO:0000313" key="1">
    <source>
        <dbReference type="EMBL" id="KAE9400476.1"/>
    </source>
</evidence>
<accession>A0A6A4HQU7</accession>
<dbReference type="Proteomes" id="UP000799118">
    <property type="component" value="Unassembled WGS sequence"/>
</dbReference>